<keyword evidence="1" id="KW-1133">Transmembrane helix</keyword>
<evidence type="ECO:0000313" key="2">
    <source>
        <dbReference type="EMBL" id="RZB39984.1"/>
    </source>
</evidence>
<dbReference type="EMBL" id="QDEB01123554">
    <property type="protein sequence ID" value="RZB39984.1"/>
    <property type="molecule type" value="Genomic_DNA"/>
</dbReference>
<reference evidence="2 3" key="1">
    <citation type="submission" date="2017-03" db="EMBL/GenBank/DDBJ databases">
        <title>Genome of the blue death feigning beetle - Asbolus verrucosus.</title>
        <authorList>
            <person name="Rider S.D."/>
        </authorList>
    </citation>
    <scope>NUCLEOTIDE SEQUENCE [LARGE SCALE GENOMIC DNA]</scope>
    <source>
        <strain evidence="2">Butters</strain>
        <tissue evidence="2">Head and leg muscle</tissue>
    </source>
</reference>
<name>A0A482V9S7_ASBVE</name>
<comment type="caution">
    <text evidence="2">The sequence shown here is derived from an EMBL/GenBank/DDBJ whole genome shotgun (WGS) entry which is preliminary data.</text>
</comment>
<dbReference type="OrthoDB" id="291007at2759"/>
<dbReference type="AlphaFoldDB" id="A0A482V9S7"/>
<dbReference type="STRING" id="1661398.A0A482V9S7"/>
<dbReference type="Proteomes" id="UP000292052">
    <property type="component" value="Unassembled WGS sequence"/>
</dbReference>
<keyword evidence="1" id="KW-0472">Membrane</keyword>
<evidence type="ECO:0000256" key="1">
    <source>
        <dbReference type="SAM" id="Phobius"/>
    </source>
</evidence>
<organism evidence="2 3">
    <name type="scientific">Asbolus verrucosus</name>
    <name type="common">Desert ironclad beetle</name>
    <dbReference type="NCBI Taxonomy" id="1661398"/>
    <lineage>
        <taxon>Eukaryota</taxon>
        <taxon>Metazoa</taxon>
        <taxon>Ecdysozoa</taxon>
        <taxon>Arthropoda</taxon>
        <taxon>Hexapoda</taxon>
        <taxon>Insecta</taxon>
        <taxon>Pterygota</taxon>
        <taxon>Neoptera</taxon>
        <taxon>Endopterygota</taxon>
        <taxon>Coleoptera</taxon>
        <taxon>Polyphaga</taxon>
        <taxon>Cucujiformia</taxon>
        <taxon>Tenebrionidae</taxon>
        <taxon>Pimeliinae</taxon>
        <taxon>Asbolus</taxon>
    </lineage>
</organism>
<keyword evidence="1" id="KW-0812">Transmembrane</keyword>
<sequence>MQRKNFVISEKRTNATSSAYGESPMSKFYKSRETISRPPTAYGRTTVYDFDEWARSHYGATFQRDMRYRERQKFKQQRKAQTVEDVKSEKVILLIGVLILLAAFLSVDSDYDAPDSFTTFGATNNYVNE</sequence>
<accession>A0A482V9S7</accession>
<protein>
    <submittedName>
        <fullName evidence="2">DnaJ-like subfamily C member 30</fullName>
    </submittedName>
</protein>
<dbReference type="PANTHER" id="PTHR44873:SF1">
    <property type="entry name" value="DNAJ HOMOLOG SUBFAMILY C MEMBER 30, MITOCHONDRIAL"/>
    <property type="match status" value="1"/>
</dbReference>
<dbReference type="PANTHER" id="PTHR44873">
    <property type="entry name" value="DNAJ HOMOLOG SUBFAMILY C MEMBER 30, MITOCHONDRIAL"/>
    <property type="match status" value="1"/>
</dbReference>
<proteinExistence type="predicted"/>
<evidence type="ECO:0000313" key="3">
    <source>
        <dbReference type="Proteomes" id="UP000292052"/>
    </source>
</evidence>
<dbReference type="InterPro" id="IPR053025">
    <property type="entry name" value="Mito_ATP_Synthase-Asso"/>
</dbReference>
<feature type="transmembrane region" description="Helical" evidence="1">
    <location>
        <begin position="91"/>
        <end position="107"/>
    </location>
</feature>
<keyword evidence="3" id="KW-1185">Reference proteome</keyword>
<gene>
    <name evidence="2" type="ORF">BDFB_011871</name>
</gene>